<dbReference type="EMBL" id="JBEAFC010000014">
    <property type="protein sequence ID" value="KAL1533452.1"/>
    <property type="molecule type" value="Genomic_DNA"/>
</dbReference>
<evidence type="ECO:0000313" key="1">
    <source>
        <dbReference type="EMBL" id="KAL1533452.1"/>
    </source>
</evidence>
<organism evidence="1 2">
    <name type="scientific">Salvia divinorum</name>
    <name type="common">Maria pastora</name>
    <name type="synonym">Diviner's sage</name>
    <dbReference type="NCBI Taxonomy" id="28513"/>
    <lineage>
        <taxon>Eukaryota</taxon>
        <taxon>Viridiplantae</taxon>
        <taxon>Streptophyta</taxon>
        <taxon>Embryophyta</taxon>
        <taxon>Tracheophyta</taxon>
        <taxon>Spermatophyta</taxon>
        <taxon>Magnoliopsida</taxon>
        <taxon>eudicotyledons</taxon>
        <taxon>Gunneridae</taxon>
        <taxon>Pentapetalae</taxon>
        <taxon>asterids</taxon>
        <taxon>lamiids</taxon>
        <taxon>Lamiales</taxon>
        <taxon>Lamiaceae</taxon>
        <taxon>Nepetoideae</taxon>
        <taxon>Mentheae</taxon>
        <taxon>Salviinae</taxon>
        <taxon>Salvia</taxon>
        <taxon>Salvia subgen. Calosphace</taxon>
    </lineage>
</organism>
<dbReference type="Proteomes" id="UP001567538">
    <property type="component" value="Unassembled WGS sequence"/>
</dbReference>
<sequence length="109" mass="12453">MLSGVPNLECIYVRNCGEIEMCSMMKKELKQLNLEELPKLKSLCKGTSIICNFIEYISITKCPRLMKKLPVLVDLRVPRRCMITVNPELLESLTSVHPNFSRFFSTAQG</sequence>
<accession>A0ABD1FNN5</accession>
<evidence type="ECO:0000313" key="2">
    <source>
        <dbReference type="Proteomes" id="UP001567538"/>
    </source>
</evidence>
<name>A0ABD1FNN5_SALDI</name>
<dbReference type="AlphaFoldDB" id="A0ABD1FNN5"/>
<proteinExistence type="predicted"/>
<comment type="caution">
    <text evidence="1">The sequence shown here is derived from an EMBL/GenBank/DDBJ whole genome shotgun (WGS) entry which is preliminary data.</text>
</comment>
<reference evidence="1 2" key="1">
    <citation type="submission" date="2024-06" db="EMBL/GenBank/DDBJ databases">
        <title>A chromosome level genome sequence of Diviner's sage (Salvia divinorum).</title>
        <authorList>
            <person name="Ford S.A."/>
            <person name="Ro D.-K."/>
            <person name="Ness R.W."/>
            <person name="Phillips M.A."/>
        </authorList>
    </citation>
    <scope>NUCLEOTIDE SEQUENCE [LARGE SCALE GENOMIC DNA]</scope>
    <source>
        <strain evidence="1">SAF-2024a</strain>
        <tissue evidence="1">Leaf</tissue>
    </source>
</reference>
<protein>
    <submittedName>
        <fullName evidence="1">Disease resistance protein</fullName>
    </submittedName>
</protein>
<gene>
    <name evidence="1" type="ORF">AAHA92_33333</name>
</gene>
<keyword evidence="2" id="KW-1185">Reference proteome</keyword>